<reference evidence="1 2" key="1">
    <citation type="journal article" date="2018" name="Nat. Biotechnol.">
        <title>A standardized bacterial taxonomy based on genome phylogeny substantially revises the tree of life.</title>
        <authorList>
            <person name="Parks D.H."/>
            <person name="Chuvochina M."/>
            <person name="Waite D.W."/>
            <person name="Rinke C."/>
            <person name="Skarshewski A."/>
            <person name="Chaumeil P.A."/>
            <person name="Hugenholtz P."/>
        </authorList>
    </citation>
    <scope>NUCLEOTIDE SEQUENCE [LARGE SCALE GENOMIC DNA]</scope>
    <source>
        <strain evidence="1">UBA11728</strain>
    </source>
</reference>
<gene>
    <name evidence="1" type="ORF">DHW61_05710</name>
</gene>
<proteinExistence type="predicted"/>
<organism evidence="1 2">
    <name type="scientific">Lachnoclostridium phytofermentans</name>
    <dbReference type="NCBI Taxonomy" id="66219"/>
    <lineage>
        <taxon>Bacteria</taxon>
        <taxon>Bacillati</taxon>
        <taxon>Bacillota</taxon>
        <taxon>Clostridia</taxon>
        <taxon>Lachnospirales</taxon>
        <taxon>Lachnospiraceae</taxon>
    </lineage>
</organism>
<accession>A0A3D2X5J1</accession>
<evidence type="ECO:0000313" key="1">
    <source>
        <dbReference type="EMBL" id="HCL01903.1"/>
    </source>
</evidence>
<dbReference type="EMBL" id="DPVV01000193">
    <property type="protein sequence ID" value="HCL01903.1"/>
    <property type="molecule type" value="Genomic_DNA"/>
</dbReference>
<protein>
    <submittedName>
        <fullName evidence="1">Uncharacterized protein</fullName>
    </submittedName>
</protein>
<sequence>MTLMNKLLRVFPKKKVDIAELERKNTAPEETKTVTVPKVTTVNNNPSVSQGNTKDCEYEIIEMEIMPEKIICPDCGGITLEGLEYCDKCGGDLTNN</sequence>
<name>A0A3D2X5J1_9FIRM</name>
<comment type="caution">
    <text evidence="1">The sequence shown here is derived from an EMBL/GenBank/DDBJ whole genome shotgun (WGS) entry which is preliminary data.</text>
</comment>
<evidence type="ECO:0000313" key="2">
    <source>
        <dbReference type="Proteomes" id="UP000262969"/>
    </source>
</evidence>
<dbReference type="AlphaFoldDB" id="A0A3D2X5J1"/>
<dbReference type="Proteomes" id="UP000262969">
    <property type="component" value="Unassembled WGS sequence"/>
</dbReference>